<evidence type="ECO:0000259" key="5">
    <source>
        <dbReference type="PROSITE" id="PS50949"/>
    </source>
</evidence>
<dbReference type="InterPro" id="IPR000524">
    <property type="entry name" value="Tscrpt_reg_HTH_GntR"/>
</dbReference>
<dbReference type="InterPro" id="IPR036390">
    <property type="entry name" value="WH_DNA-bd_sf"/>
</dbReference>
<proteinExistence type="predicted"/>
<dbReference type="Gene3D" id="1.10.10.10">
    <property type="entry name" value="Winged helix-like DNA-binding domain superfamily/Winged helix DNA-binding domain"/>
    <property type="match status" value="1"/>
</dbReference>
<protein>
    <submittedName>
        <fullName evidence="6">Winged helix-turn-helix domain-containing protein</fullName>
    </submittedName>
</protein>
<dbReference type="InterPro" id="IPR036388">
    <property type="entry name" value="WH-like_DNA-bd_sf"/>
</dbReference>
<evidence type="ECO:0000313" key="7">
    <source>
        <dbReference type="Proteomes" id="UP001501020"/>
    </source>
</evidence>
<name>A0ABP5M8J3_9ACTN</name>
<evidence type="ECO:0000313" key="6">
    <source>
        <dbReference type="EMBL" id="GAA2162096.1"/>
    </source>
</evidence>
<dbReference type="SMART" id="SM00345">
    <property type="entry name" value="HTH_GNTR"/>
    <property type="match status" value="1"/>
</dbReference>
<dbReference type="Pfam" id="PF00392">
    <property type="entry name" value="GntR"/>
    <property type="match status" value="1"/>
</dbReference>
<evidence type="ECO:0000256" key="3">
    <source>
        <dbReference type="ARBA" id="ARBA00023163"/>
    </source>
</evidence>
<gene>
    <name evidence="6" type="ORF">GCM10009727_77100</name>
</gene>
<dbReference type="Proteomes" id="UP001501020">
    <property type="component" value="Unassembled WGS sequence"/>
</dbReference>
<dbReference type="SUPFAM" id="SSF46785">
    <property type="entry name" value="Winged helix' DNA-binding domain"/>
    <property type="match status" value="1"/>
</dbReference>
<feature type="domain" description="HTH gntR-type" evidence="5">
    <location>
        <begin position="29"/>
        <end position="97"/>
    </location>
</feature>
<evidence type="ECO:0000256" key="4">
    <source>
        <dbReference type="SAM" id="MobiDB-lite"/>
    </source>
</evidence>
<dbReference type="PANTHER" id="PTHR44846:SF17">
    <property type="entry name" value="GNTR-FAMILY TRANSCRIPTIONAL REGULATOR"/>
    <property type="match status" value="1"/>
</dbReference>
<feature type="region of interest" description="Disordered" evidence="4">
    <location>
        <begin position="87"/>
        <end position="116"/>
    </location>
</feature>
<dbReference type="EMBL" id="BAAAMR010000102">
    <property type="protein sequence ID" value="GAA2162096.1"/>
    <property type="molecule type" value="Genomic_DNA"/>
</dbReference>
<accession>A0ABP5M8J3</accession>
<organism evidence="6 7">
    <name type="scientific">Actinomadura napierensis</name>
    <dbReference type="NCBI Taxonomy" id="267854"/>
    <lineage>
        <taxon>Bacteria</taxon>
        <taxon>Bacillati</taxon>
        <taxon>Actinomycetota</taxon>
        <taxon>Actinomycetes</taxon>
        <taxon>Streptosporangiales</taxon>
        <taxon>Thermomonosporaceae</taxon>
        <taxon>Actinomadura</taxon>
    </lineage>
</organism>
<dbReference type="CDD" id="cd07377">
    <property type="entry name" value="WHTH_GntR"/>
    <property type="match status" value="1"/>
</dbReference>
<keyword evidence="7" id="KW-1185">Reference proteome</keyword>
<keyword evidence="3" id="KW-0804">Transcription</keyword>
<reference evidence="7" key="1">
    <citation type="journal article" date="2019" name="Int. J. Syst. Evol. Microbiol.">
        <title>The Global Catalogue of Microorganisms (GCM) 10K type strain sequencing project: providing services to taxonomists for standard genome sequencing and annotation.</title>
        <authorList>
            <consortium name="The Broad Institute Genomics Platform"/>
            <consortium name="The Broad Institute Genome Sequencing Center for Infectious Disease"/>
            <person name="Wu L."/>
            <person name="Ma J."/>
        </authorList>
    </citation>
    <scope>NUCLEOTIDE SEQUENCE [LARGE SCALE GENOMIC DNA]</scope>
    <source>
        <strain evidence="7">JCM 13850</strain>
    </source>
</reference>
<keyword evidence="1" id="KW-0805">Transcription regulation</keyword>
<evidence type="ECO:0000256" key="2">
    <source>
        <dbReference type="ARBA" id="ARBA00023125"/>
    </source>
</evidence>
<dbReference type="InterPro" id="IPR050679">
    <property type="entry name" value="Bact_HTH_transcr_reg"/>
</dbReference>
<keyword evidence="2" id="KW-0238">DNA-binding</keyword>
<feature type="compositionally biased region" description="Acidic residues" evidence="4">
    <location>
        <begin position="105"/>
        <end position="115"/>
    </location>
</feature>
<comment type="caution">
    <text evidence="6">The sequence shown here is derived from an EMBL/GenBank/DDBJ whole genome shotgun (WGS) entry which is preliminary data.</text>
</comment>
<dbReference type="PROSITE" id="PS50949">
    <property type="entry name" value="HTH_GNTR"/>
    <property type="match status" value="1"/>
</dbReference>
<dbReference type="PANTHER" id="PTHR44846">
    <property type="entry name" value="MANNOSYL-D-GLYCERATE TRANSPORT/METABOLISM SYSTEM REPRESSOR MNGR-RELATED"/>
    <property type="match status" value="1"/>
</dbReference>
<feature type="region of interest" description="Disordered" evidence="4">
    <location>
        <begin position="1"/>
        <end position="23"/>
    </location>
</feature>
<sequence>MAETFLGTHEPKAGGYAADMGKPGAADRRKVYVRIADELREDIAAGRYTVGETLPSIAKLGEQFGAAGATVERALSVLREEGLIMSRQGTPSIVTKQPPHAEPSEQSEDAAEGPSEEFTLLWAQLQEIREHLRRQSARLDEIDERTRNL</sequence>
<evidence type="ECO:0000256" key="1">
    <source>
        <dbReference type="ARBA" id="ARBA00023015"/>
    </source>
</evidence>